<organism evidence="1 2">
    <name type="scientific">Thanatephorus cucumeris (strain AG1-IA)</name>
    <name type="common">Rice sheath blight fungus</name>
    <name type="synonym">Rhizoctonia solani</name>
    <dbReference type="NCBI Taxonomy" id="983506"/>
    <lineage>
        <taxon>Eukaryota</taxon>
        <taxon>Fungi</taxon>
        <taxon>Dikarya</taxon>
        <taxon>Basidiomycota</taxon>
        <taxon>Agaricomycotina</taxon>
        <taxon>Agaricomycetes</taxon>
        <taxon>Cantharellales</taxon>
        <taxon>Ceratobasidiaceae</taxon>
        <taxon>Rhizoctonia</taxon>
        <taxon>Rhizoctonia solani AG-1</taxon>
    </lineage>
</organism>
<reference evidence="1 2" key="1">
    <citation type="journal article" date="2013" name="Nat. Commun.">
        <title>The evolution and pathogenic mechanisms of the rice sheath blight pathogen.</title>
        <authorList>
            <person name="Zheng A."/>
            <person name="Lin R."/>
            <person name="Xu L."/>
            <person name="Qin P."/>
            <person name="Tang C."/>
            <person name="Ai P."/>
            <person name="Zhang D."/>
            <person name="Liu Y."/>
            <person name="Sun Z."/>
            <person name="Feng H."/>
            <person name="Wang Y."/>
            <person name="Chen Y."/>
            <person name="Liang X."/>
            <person name="Fu R."/>
            <person name="Li Q."/>
            <person name="Zhang J."/>
            <person name="Yu X."/>
            <person name="Xie Z."/>
            <person name="Ding L."/>
            <person name="Guan P."/>
            <person name="Tang J."/>
            <person name="Liang Y."/>
            <person name="Wang S."/>
            <person name="Deng Q."/>
            <person name="Li S."/>
            <person name="Zhu J."/>
            <person name="Wang L."/>
            <person name="Liu H."/>
            <person name="Li P."/>
        </authorList>
    </citation>
    <scope>NUCLEOTIDE SEQUENCE [LARGE SCALE GENOMIC DNA]</scope>
    <source>
        <strain evidence="2">AG-1 IA</strain>
    </source>
</reference>
<sequence>MKQFEWFGSDPVALAYSTKNSRSNHNLLHACRPMTIRPSFNNSPPFFVICKQIRSPQCFYCEALLVSYGRTSILRYSVLANVWPYAMATKNQHISL</sequence>
<comment type="caution">
    <text evidence="1">The sequence shown here is derived from an EMBL/GenBank/DDBJ whole genome shotgun (WGS) entry which is preliminary data.</text>
</comment>
<dbReference type="HOGENOM" id="CLU_2361166_0_0_1"/>
<protein>
    <submittedName>
        <fullName evidence="1">BCMA, TALL-1 binding domain-containing protein</fullName>
    </submittedName>
</protein>
<proteinExistence type="predicted"/>
<dbReference type="Proteomes" id="UP000011668">
    <property type="component" value="Unassembled WGS sequence"/>
</dbReference>
<evidence type="ECO:0000313" key="1">
    <source>
        <dbReference type="EMBL" id="ELU41669.1"/>
    </source>
</evidence>
<keyword evidence="2" id="KW-1185">Reference proteome</keyword>
<dbReference type="AlphaFoldDB" id="L8WZ76"/>
<evidence type="ECO:0000313" key="2">
    <source>
        <dbReference type="Proteomes" id="UP000011668"/>
    </source>
</evidence>
<accession>L8WZ76</accession>
<dbReference type="EMBL" id="AFRT01001005">
    <property type="protein sequence ID" value="ELU41669.1"/>
    <property type="molecule type" value="Genomic_DNA"/>
</dbReference>
<name>L8WZ76_THACA</name>
<gene>
    <name evidence="1" type="ORF">AG1IA_04292</name>
</gene>